<protein>
    <submittedName>
        <fullName evidence="9">Fungal transcriptional regulatory protein, N-terminal</fullName>
    </submittedName>
</protein>
<keyword evidence="2" id="KW-0479">Metal-binding</keyword>
<reference evidence="9 10" key="1">
    <citation type="submission" date="2020-01" db="EMBL/GenBank/DDBJ databases">
        <title>Aspergillus terreus IFO 6365 whole genome shotgun sequence.</title>
        <authorList>
            <person name="Kanamasa S."/>
            <person name="Takahashi H."/>
        </authorList>
    </citation>
    <scope>NUCLEOTIDE SEQUENCE [LARGE SCALE GENOMIC DNA]</scope>
    <source>
        <strain evidence="9 10">IFO 6365</strain>
    </source>
</reference>
<proteinExistence type="predicted"/>
<evidence type="ECO:0000256" key="3">
    <source>
        <dbReference type="ARBA" id="ARBA00022833"/>
    </source>
</evidence>
<keyword evidence="10" id="KW-1185">Reference proteome</keyword>
<dbReference type="AlphaFoldDB" id="A0A5M3Z8Z0"/>
<dbReference type="VEuPathDB" id="FungiDB:ATEG_07586"/>
<keyword evidence="7" id="KW-0539">Nucleus</keyword>
<comment type="subcellular location">
    <subcellularLocation>
        <location evidence="1">Nucleus</location>
    </subcellularLocation>
</comment>
<sequence length="682" mass="76222">MAEKISDTPVPVYDQQPQPIHYQPTPIQPQQAPMSPQPTYPQQHQGPIQPDIAYLHDPIHGQQQTKDQSHQMTFYGGMQHPSGYNTASPLHALQRGPAPVDCPVCGYREMTRVEAEAGSTTHGWAAVLCCCFCLGCIPYLMTSLKDMHHHCGKCGALLATWHNSGRVEVHQNRLRQRCSFVSSAGEEVVATSISTEARLAQLESTVGALLERLGEDSTSITTGQSAGGVSAKPEVQSAPPVMVIRDLASDIGMKSPETSSHVSVLEGLITPELALSLLKIFLEHYGRWVLFDEEDDPKDLLQKVSRSPLLLCACCLIAVRHTTEDLAVNLAPRLYQCARSLVSNALLDAPQPIEFFQASLILSMWSTTVGQVPLSIDSWLLSGFALQHWQSSAVFDQARPHGGTQPTKTTLDYCCLWNHLCLVHLHYCVGTSRVSMLQKAQISRCRSIVESDRATNYELRMVAEVFLYWTVYINTTERPIDLLKSVADLQSWRKEWQFVLEQPRAQFLLMGFHFAHLILYDQSLKSKTARARESVLSEMIRHSTSIIRLAIDTTDERTRHLSDHIYHMITFAAVIICRLLNGYEEQLAQTHNMEELDSLILGLVAWLQSIGLPCHVGHVLGTVISKVHQKLRPRKHRPMAVQETAENWLGGDLAGYFPEFLGVETTGDGNWDLLPSWEFPTT</sequence>
<evidence type="ECO:0000256" key="7">
    <source>
        <dbReference type="ARBA" id="ARBA00023242"/>
    </source>
</evidence>
<dbReference type="SMART" id="SM00714">
    <property type="entry name" value="LITAF"/>
    <property type="match status" value="1"/>
</dbReference>
<accession>A0A5M3Z8Z0</accession>
<dbReference type="Proteomes" id="UP000452235">
    <property type="component" value="Unassembled WGS sequence"/>
</dbReference>
<gene>
    <name evidence="9" type="ORF">ATEIFO6365_0009017700</name>
</gene>
<dbReference type="Pfam" id="PF10601">
    <property type="entry name" value="zf-LITAF-like"/>
    <property type="match status" value="1"/>
</dbReference>
<feature type="region of interest" description="Disordered" evidence="8">
    <location>
        <begin position="1"/>
        <end position="47"/>
    </location>
</feature>
<keyword evidence="5" id="KW-0238">DNA-binding</keyword>
<dbReference type="GO" id="GO:0000976">
    <property type="term" value="F:transcription cis-regulatory region binding"/>
    <property type="evidence" value="ECO:0007669"/>
    <property type="project" value="TreeGrafter"/>
</dbReference>
<keyword evidence="3" id="KW-0862">Zinc</keyword>
<evidence type="ECO:0000313" key="9">
    <source>
        <dbReference type="EMBL" id="GFF18814.1"/>
    </source>
</evidence>
<dbReference type="PANTHER" id="PTHR31845">
    <property type="entry name" value="FINGER DOMAIN PROTEIN, PUTATIVE-RELATED"/>
    <property type="match status" value="1"/>
</dbReference>
<dbReference type="OrthoDB" id="2595934at2759"/>
<evidence type="ECO:0000256" key="4">
    <source>
        <dbReference type="ARBA" id="ARBA00023015"/>
    </source>
</evidence>
<dbReference type="InterPro" id="IPR006629">
    <property type="entry name" value="LITAF"/>
</dbReference>
<dbReference type="PANTHER" id="PTHR31845:SF34">
    <property type="entry name" value="TRANSCRIPTIONAL ACTIVATOR OF PROTEASES PRTT"/>
    <property type="match status" value="1"/>
</dbReference>
<dbReference type="CDD" id="cd12148">
    <property type="entry name" value="fungal_TF_MHR"/>
    <property type="match status" value="1"/>
</dbReference>
<name>A0A5M3Z8Z0_ASPTE</name>
<evidence type="ECO:0000256" key="5">
    <source>
        <dbReference type="ARBA" id="ARBA00023125"/>
    </source>
</evidence>
<dbReference type="GO" id="GO:0005634">
    <property type="term" value="C:nucleus"/>
    <property type="evidence" value="ECO:0007669"/>
    <property type="project" value="UniProtKB-SubCell"/>
</dbReference>
<keyword evidence="6" id="KW-0804">Transcription</keyword>
<evidence type="ECO:0000256" key="2">
    <source>
        <dbReference type="ARBA" id="ARBA00022723"/>
    </source>
</evidence>
<evidence type="ECO:0000313" key="10">
    <source>
        <dbReference type="Proteomes" id="UP000452235"/>
    </source>
</evidence>
<comment type="caution">
    <text evidence="9">The sequence shown here is derived from an EMBL/GenBank/DDBJ whole genome shotgun (WGS) entry which is preliminary data.</text>
</comment>
<evidence type="ECO:0000256" key="1">
    <source>
        <dbReference type="ARBA" id="ARBA00004123"/>
    </source>
</evidence>
<dbReference type="InterPro" id="IPR051089">
    <property type="entry name" value="prtT"/>
</dbReference>
<dbReference type="PROSITE" id="PS51837">
    <property type="entry name" value="LITAF"/>
    <property type="match status" value="1"/>
</dbReference>
<organism evidence="9 10">
    <name type="scientific">Aspergillus terreus</name>
    <dbReference type="NCBI Taxonomy" id="33178"/>
    <lineage>
        <taxon>Eukaryota</taxon>
        <taxon>Fungi</taxon>
        <taxon>Dikarya</taxon>
        <taxon>Ascomycota</taxon>
        <taxon>Pezizomycotina</taxon>
        <taxon>Eurotiomycetes</taxon>
        <taxon>Eurotiomycetidae</taxon>
        <taxon>Eurotiales</taxon>
        <taxon>Aspergillaceae</taxon>
        <taxon>Aspergillus</taxon>
        <taxon>Aspergillus subgen. Circumdati</taxon>
    </lineage>
</organism>
<evidence type="ECO:0000256" key="6">
    <source>
        <dbReference type="ARBA" id="ARBA00023163"/>
    </source>
</evidence>
<evidence type="ECO:0000256" key="8">
    <source>
        <dbReference type="SAM" id="MobiDB-lite"/>
    </source>
</evidence>
<dbReference type="GO" id="GO:0000981">
    <property type="term" value="F:DNA-binding transcription factor activity, RNA polymerase II-specific"/>
    <property type="evidence" value="ECO:0007669"/>
    <property type="project" value="TreeGrafter"/>
</dbReference>
<dbReference type="EMBL" id="BLJY01000009">
    <property type="protein sequence ID" value="GFF18814.1"/>
    <property type="molecule type" value="Genomic_DNA"/>
</dbReference>
<keyword evidence="4" id="KW-0805">Transcription regulation</keyword>
<dbReference type="GO" id="GO:0046872">
    <property type="term" value="F:metal ion binding"/>
    <property type="evidence" value="ECO:0007669"/>
    <property type="project" value="UniProtKB-KW"/>
</dbReference>